<organism evidence="1 2">
    <name type="scientific">Steccherinum ochraceum</name>
    <dbReference type="NCBI Taxonomy" id="92696"/>
    <lineage>
        <taxon>Eukaryota</taxon>
        <taxon>Fungi</taxon>
        <taxon>Dikarya</taxon>
        <taxon>Basidiomycota</taxon>
        <taxon>Agaricomycotina</taxon>
        <taxon>Agaricomycetes</taxon>
        <taxon>Polyporales</taxon>
        <taxon>Steccherinaceae</taxon>
        <taxon>Steccherinum</taxon>
    </lineage>
</organism>
<dbReference type="AlphaFoldDB" id="A0A4R0RNG4"/>
<evidence type="ECO:0000313" key="2">
    <source>
        <dbReference type="Proteomes" id="UP000292702"/>
    </source>
</evidence>
<proteinExistence type="predicted"/>
<protein>
    <recommendedName>
        <fullName evidence="3">F-box domain-containing protein</fullName>
    </recommendedName>
</protein>
<dbReference type="Proteomes" id="UP000292702">
    <property type="component" value="Unassembled WGS sequence"/>
</dbReference>
<gene>
    <name evidence="1" type="ORF">EIP91_000925</name>
</gene>
<evidence type="ECO:0008006" key="3">
    <source>
        <dbReference type="Google" id="ProtNLM"/>
    </source>
</evidence>
<accession>A0A4R0RNG4</accession>
<reference evidence="1 2" key="1">
    <citation type="submission" date="2018-11" db="EMBL/GenBank/DDBJ databases">
        <title>Genome assembly of Steccherinum ochraceum LE-BIN_3174, the white-rot fungus of the Steccherinaceae family (The Residual Polyporoid clade, Polyporales, Basidiomycota).</title>
        <authorList>
            <person name="Fedorova T.V."/>
            <person name="Glazunova O.A."/>
            <person name="Landesman E.O."/>
            <person name="Moiseenko K.V."/>
            <person name="Psurtseva N.V."/>
            <person name="Savinova O.S."/>
            <person name="Shakhova N.V."/>
            <person name="Tyazhelova T.V."/>
            <person name="Vasina D.V."/>
        </authorList>
    </citation>
    <scope>NUCLEOTIDE SEQUENCE [LARGE SCALE GENOMIC DNA]</scope>
    <source>
        <strain evidence="1 2">LE-BIN_3174</strain>
    </source>
</reference>
<evidence type="ECO:0000313" key="1">
    <source>
        <dbReference type="EMBL" id="TCD66789.1"/>
    </source>
</evidence>
<keyword evidence="2" id="KW-1185">Reference proteome</keyword>
<sequence length="469" mass="52954">MDVAEVHLPGELLGLIIGSLDKGDIKQCTLLSHHWRASSRPVLFRAIVLRPQILPASHGQECTSGCDTDNAAHNRLKAFHQFLQYEDYGDVAALIKDITVGDRDGPLWLDLFVSDIDPVLARLPSLESVCFTSIILHPCLPGFSLTGWRNPRPLTRLSLDFMALYPPSWATTYTSALVVDVPDASDLSVDCCFIDLLNMFSAVKQLHLMDVQFNWPGLDSPYSIDLVGRYWHNPPLARAAGRTLMPTFSIMDIVSDIDAVYTHADLFSLLECAHFPDLRSLAIKDWECVQRAFLGRAGHTLTYLHITVDVRISASFHELLPDEYNLGCCRSLKSLRITIPMYLDPWIDDRVDSNEFEEEYGRLLNVVKSSPTNLKDLLIDFEYSNPVAYDGPGPAYLEALDWATLDKTLVSRAGLKRVTVQFRYSCTLSQQQKDWWSAFREEMEVARHGLPQVNANNRLRLRTEPASTR</sequence>
<name>A0A4R0RNG4_9APHY</name>
<dbReference type="EMBL" id="RWJN01000121">
    <property type="protein sequence ID" value="TCD66789.1"/>
    <property type="molecule type" value="Genomic_DNA"/>
</dbReference>
<comment type="caution">
    <text evidence="1">The sequence shown here is derived from an EMBL/GenBank/DDBJ whole genome shotgun (WGS) entry which is preliminary data.</text>
</comment>